<evidence type="ECO:0000313" key="3">
    <source>
        <dbReference type="Proteomes" id="UP000515124"/>
    </source>
</evidence>
<evidence type="ECO:0000256" key="1">
    <source>
        <dbReference type="SAM" id="MobiDB-lite"/>
    </source>
</evidence>
<dbReference type="GeneID" id="110745687"/>
<name>A0A6P5RF90_PRUAV</name>
<dbReference type="PANTHER" id="PTHR31549">
    <property type="entry name" value="PROTEIN, PUTATIVE (DUF247)-RELATED-RELATED"/>
    <property type="match status" value="1"/>
</dbReference>
<dbReference type="Gramene" id="Pav_sc0005660.1_g020.1.br:mrna">
    <property type="protein sequence ID" value="Pav_sc0005660.1_g020.1.br:CDS:1"/>
    <property type="gene ID" value="Pav_sc0005660.1_g020.1.br"/>
</dbReference>
<dbReference type="InterPro" id="IPR004158">
    <property type="entry name" value="DUF247_pln"/>
</dbReference>
<organism evidence="3 4">
    <name type="scientific">Prunus avium</name>
    <name type="common">Cherry</name>
    <name type="synonym">Cerasus avium</name>
    <dbReference type="NCBI Taxonomy" id="42229"/>
    <lineage>
        <taxon>Eukaryota</taxon>
        <taxon>Viridiplantae</taxon>
        <taxon>Streptophyta</taxon>
        <taxon>Embryophyta</taxon>
        <taxon>Tracheophyta</taxon>
        <taxon>Spermatophyta</taxon>
        <taxon>Magnoliopsida</taxon>
        <taxon>eudicotyledons</taxon>
        <taxon>Gunneridae</taxon>
        <taxon>Pentapetalae</taxon>
        <taxon>rosids</taxon>
        <taxon>fabids</taxon>
        <taxon>Rosales</taxon>
        <taxon>Rosaceae</taxon>
        <taxon>Amygdaloideae</taxon>
        <taxon>Amygdaleae</taxon>
        <taxon>Prunus</taxon>
    </lineage>
</organism>
<dbReference type="Proteomes" id="UP000515124">
    <property type="component" value="Unplaced"/>
</dbReference>
<gene>
    <name evidence="4" type="primary">LOC110745687</name>
</gene>
<protein>
    <submittedName>
        <fullName evidence="4">UPF0481 protein At3g02645</fullName>
    </submittedName>
</protein>
<proteinExistence type="predicted"/>
<dbReference type="PANTHER" id="PTHR31549:SF191">
    <property type="entry name" value="DUF247 DOMAIN PROTEIN"/>
    <property type="match status" value="1"/>
</dbReference>
<sequence length="500" mass="57634">MADFTSANKLSIKMLDSVEQGVDKLRDAESRLPTPYGNDNSATSSSKSKIQSVPRILRSHSNLVKCFEPRVLAMGPIHHGKCKEAEELKYTLAADFIKDCGCTYNHLYETIQENILEIKDCYDSETKKCYDDDEALAWMLFIDGCSTLQFIHKYDCLEEFGMNATQVAFARLDLFLLENQLPYQVLKLLMWSSRKEDELHRNMEHFAQTQIAAAEKPVRPLRSTEFESLLDFVDKKEKEIKKHIADKKEKEMAKHFVDKKEKEITKHFVDKKEKEIKIMLRGRRWELKCTHLLDFLRNEMLGPSGELSYHGGKEDCSPSFRNAQELKAAGVHFRRSKTSSLKDVSFTSQWFSGFLSLPPINEDAMSLFLNLIAYEMCPDFRNDFAVTSYFGFLSSLIAHPKDAKQLRSARILCNLRGSDEALADLFHEIGPDLVLAHPMYKSINAKLEQHYKTKWKAWFAQFFEDHFSSPWAMLAFIGALIALILSGIQTWYAVLSFYQK</sequence>
<feature type="transmembrane region" description="Helical" evidence="2">
    <location>
        <begin position="471"/>
        <end position="495"/>
    </location>
</feature>
<dbReference type="RefSeq" id="XP_021801497.1">
    <property type="nucleotide sequence ID" value="XM_021945805.1"/>
</dbReference>
<feature type="region of interest" description="Disordered" evidence="1">
    <location>
        <begin position="29"/>
        <end position="51"/>
    </location>
</feature>
<evidence type="ECO:0000256" key="2">
    <source>
        <dbReference type="SAM" id="Phobius"/>
    </source>
</evidence>
<accession>A0A6P5RF90</accession>
<keyword evidence="3" id="KW-1185">Reference proteome</keyword>
<evidence type="ECO:0000313" key="4">
    <source>
        <dbReference type="RefSeq" id="XP_021801497.1"/>
    </source>
</evidence>
<keyword evidence="2" id="KW-1133">Transmembrane helix</keyword>
<reference evidence="4" key="1">
    <citation type="submission" date="2025-08" db="UniProtKB">
        <authorList>
            <consortium name="RefSeq"/>
        </authorList>
    </citation>
    <scope>IDENTIFICATION</scope>
</reference>
<keyword evidence="2" id="KW-0812">Transmembrane</keyword>
<keyword evidence="2" id="KW-0472">Membrane</keyword>
<dbReference type="AlphaFoldDB" id="A0A6P5RF90"/>
<dbReference type="Pfam" id="PF03140">
    <property type="entry name" value="DUF247"/>
    <property type="match status" value="1"/>
</dbReference>
<dbReference type="KEGG" id="pavi:110745687"/>